<evidence type="ECO:0000256" key="5">
    <source>
        <dbReference type="SAM" id="MobiDB-lite"/>
    </source>
</evidence>
<evidence type="ECO:0000313" key="8">
    <source>
        <dbReference type="Proteomes" id="UP000265955"/>
    </source>
</evidence>
<feature type="region of interest" description="Disordered" evidence="5">
    <location>
        <begin position="1"/>
        <end position="22"/>
    </location>
</feature>
<evidence type="ECO:0000256" key="2">
    <source>
        <dbReference type="ARBA" id="ARBA00023125"/>
    </source>
</evidence>
<dbReference type="EMBL" id="QYUO01000003">
    <property type="protein sequence ID" value="RJF92273.1"/>
    <property type="molecule type" value="Genomic_DNA"/>
</dbReference>
<reference evidence="8" key="1">
    <citation type="submission" date="2018-09" db="EMBL/GenBank/DDBJ databases">
        <authorList>
            <person name="Zhu H."/>
        </authorList>
    </citation>
    <scope>NUCLEOTIDE SEQUENCE [LARGE SCALE GENOMIC DNA]</scope>
    <source>
        <strain evidence="8">K1R23-30</strain>
    </source>
</reference>
<dbReference type="AlphaFoldDB" id="A0A3A3G2I3"/>
<dbReference type="SUPFAM" id="SSF46689">
    <property type="entry name" value="Homeodomain-like"/>
    <property type="match status" value="1"/>
</dbReference>
<dbReference type="GO" id="GO:0003700">
    <property type="term" value="F:DNA-binding transcription factor activity"/>
    <property type="evidence" value="ECO:0007669"/>
    <property type="project" value="TreeGrafter"/>
</dbReference>
<gene>
    <name evidence="7" type="ORF">D3871_26970</name>
</gene>
<dbReference type="RefSeq" id="WP_119772160.1">
    <property type="nucleotide sequence ID" value="NZ_QYUO01000003.1"/>
</dbReference>
<protein>
    <submittedName>
        <fullName evidence="7">TetR/AcrR family transcriptional regulator</fullName>
    </submittedName>
</protein>
<dbReference type="SUPFAM" id="SSF48498">
    <property type="entry name" value="Tetracyclin repressor-like, C-terminal domain"/>
    <property type="match status" value="1"/>
</dbReference>
<dbReference type="InterPro" id="IPR009057">
    <property type="entry name" value="Homeodomain-like_sf"/>
</dbReference>
<dbReference type="Proteomes" id="UP000265955">
    <property type="component" value="Unassembled WGS sequence"/>
</dbReference>
<dbReference type="Gene3D" id="1.10.357.10">
    <property type="entry name" value="Tetracycline Repressor, domain 2"/>
    <property type="match status" value="1"/>
</dbReference>
<keyword evidence="2 4" id="KW-0238">DNA-binding</keyword>
<dbReference type="InterPro" id="IPR036271">
    <property type="entry name" value="Tet_transcr_reg_TetR-rel_C_sf"/>
</dbReference>
<evidence type="ECO:0000313" key="7">
    <source>
        <dbReference type="EMBL" id="RJF92273.1"/>
    </source>
</evidence>
<dbReference type="InterPro" id="IPR050109">
    <property type="entry name" value="HTH-type_TetR-like_transc_reg"/>
</dbReference>
<accession>A0A3A3G2I3</accession>
<dbReference type="Pfam" id="PF00440">
    <property type="entry name" value="TetR_N"/>
    <property type="match status" value="1"/>
</dbReference>
<keyword evidence="3" id="KW-0804">Transcription</keyword>
<keyword evidence="8" id="KW-1185">Reference proteome</keyword>
<feature type="DNA-binding region" description="H-T-H motif" evidence="4">
    <location>
        <begin position="51"/>
        <end position="70"/>
    </location>
</feature>
<evidence type="ECO:0000256" key="3">
    <source>
        <dbReference type="ARBA" id="ARBA00023163"/>
    </source>
</evidence>
<sequence length="247" mass="27581">MDMQKITASTEERLEPPPTLGLREKSKLDKRRRIKAAARSVFVEKGYDAATTREIAALAEVGIGTLFVYAKDKRELLMMIINDDLDEVNDTSAYIVDHKAPLVDQVTAFFKVRYAYWACEPSLARPAVKETFDFLGSANVQGPETARFYARRPKILSMLTGIVKDGQESGMIADDVSADLIASLFITIYLTEVRRWLSQDEPLVEAGIARLRELLALAIRGIEPQRAVSSSHQDRAMVCLTEVTAVR</sequence>
<dbReference type="PANTHER" id="PTHR30055:SF234">
    <property type="entry name" value="HTH-TYPE TRANSCRIPTIONAL REGULATOR BETI"/>
    <property type="match status" value="1"/>
</dbReference>
<name>A0A3A3G2I3_9BURK</name>
<evidence type="ECO:0000256" key="4">
    <source>
        <dbReference type="PROSITE-ProRule" id="PRU00335"/>
    </source>
</evidence>
<dbReference type="InterPro" id="IPR001647">
    <property type="entry name" value="HTH_TetR"/>
</dbReference>
<evidence type="ECO:0000259" key="6">
    <source>
        <dbReference type="PROSITE" id="PS50977"/>
    </source>
</evidence>
<proteinExistence type="predicted"/>
<comment type="caution">
    <text evidence="7">The sequence shown here is derived from an EMBL/GenBank/DDBJ whole genome shotgun (WGS) entry which is preliminary data.</text>
</comment>
<dbReference type="PROSITE" id="PS50977">
    <property type="entry name" value="HTH_TETR_2"/>
    <property type="match status" value="1"/>
</dbReference>
<organism evidence="7 8">
    <name type="scientific">Noviherbaspirillum saxi</name>
    <dbReference type="NCBI Taxonomy" id="2320863"/>
    <lineage>
        <taxon>Bacteria</taxon>
        <taxon>Pseudomonadati</taxon>
        <taxon>Pseudomonadota</taxon>
        <taxon>Betaproteobacteria</taxon>
        <taxon>Burkholderiales</taxon>
        <taxon>Oxalobacteraceae</taxon>
        <taxon>Noviherbaspirillum</taxon>
    </lineage>
</organism>
<dbReference type="OrthoDB" id="3210235at2"/>
<keyword evidence="1" id="KW-0805">Transcription regulation</keyword>
<dbReference type="PANTHER" id="PTHR30055">
    <property type="entry name" value="HTH-TYPE TRANSCRIPTIONAL REGULATOR RUTR"/>
    <property type="match status" value="1"/>
</dbReference>
<feature type="domain" description="HTH tetR-type" evidence="6">
    <location>
        <begin position="28"/>
        <end position="88"/>
    </location>
</feature>
<evidence type="ECO:0000256" key="1">
    <source>
        <dbReference type="ARBA" id="ARBA00023015"/>
    </source>
</evidence>
<dbReference type="GO" id="GO:0000976">
    <property type="term" value="F:transcription cis-regulatory region binding"/>
    <property type="evidence" value="ECO:0007669"/>
    <property type="project" value="TreeGrafter"/>
</dbReference>